<dbReference type="EMBL" id="RSDZ01000014">
    <property type="protein sequence ID" value="RXG49329.1"/>
    <property type="molecule type" value="Genomic_DNA"/>
</dbReference>
<dbReference type="Gene3D" id="3.90.190.10">
    <property type="entry name" value="Protein tyrosine phosphatase superfamily"/>
    <property type="match status" value="1"/>
</dbReference>
<dbReference type="PROSITE" id="PS00383">
    <property type="entry name" value="TYR_PHOSPHATASE_1"/>
    <property type="match status" value="1"/>
</dbReference>
<dbReference type="SUPFAM" id="SSF53474">
    <property type="entry name" value="alpha/beta-Hydrolases"/>
    <property type="match status" value="1"/>
</dbReference>
<sequence length="652" mass="71926">MAIKSPEVAGWIDGPASNPHHPDETDPQLLKDNSTVRSYTTSRFTYPSIRTFYRRHPRVDQLPKPAAPLLVFVHGLGGSVAQFHPLLTSLVHLSSCLAVDLPGCGRSAFDPAPWEAYSFDALVELLEVVIEEHRQKDPEGTVILIGHSLGTAFSARLASRSRPGRTRLSDHVVALVGICPVSAPPPEDKVVLFKRLLWIPGWIFDLWRRWDRWGGPASASVNRFVGAGAGADLRLRKIQDRFNTQSRTPVWRRMAWGTLPEFEGGKAKGGMPGLDVWAGLNIPVLLVGGEADTITSAKEVAKIETCLSGKGPSPSEVASDDGDDELPDSAAPVNTSTKPSDHLPATIDDIREEDFSRERRMVNRDDSTQDDPSTPNEEGQASSIPPQPRHPSKTFKSIILPAPANHALLYMPATVRILSGVISKFLQGNVTNRLNLGWQLQHLNREGKWDVKNLEKWKKVAPVSAPIGRPGAPVFRAMKTLRETDDVHSPSEFAKAWGSIIRTVIDISHDQPVYDPLTMEQQAGITYRKFATVSKVPPRDAEVDMFIQLVDQLRATQREGPGDEVVVDDDDDDDDEKKQVIGVHCHYGFNRTGYFLVCYLVDRCGFEVQEAIDAFAKARPNGIRHSHFLDQLFMRYSGVEGAGVALGVGEEP</sequence>
<comment type="caution">
    <text evidence="3">The sequence shown here is derived from an EMBL/GenBank/DDBJ whole genome shotgun (WGS) entry which is preliminary data.</text>
</comment>
<dbReference type="InterPro" id="IPR016130">
    <property type="entry name" value="Tyr_Pase_AS"/>
</dbReference>
<dbReference type="AlphaFoldDB" id="A0A444S7H2"/>
<dbReference type="PANTHER" id="PTHR10367">
    <property type="entry name" value="MRNA-CAPPING ENZYME"/>
    <property type="match status" value="1"/>
</dbReference>
<feature type="region of interest" description="Disordered" evidence="1">
    <location>
        <begin position="1"/>
        <end position="30"/>
    </location>
</feature>
<dbReference type="GO" id="GO:0004484">
    <property type="term" value="F:mRNA guanylyltransferase activity"/>
    <property type="evidence" value="ECO:0007669"/>
    <property type="project" value="TreeGrafter"/>
</dbReference>
<dbReference type="Pfam" id="PF00782">
    <property type="entry name" value="DSPc"/>
    <property type="match status" value="1"/>
</dbReference>
<dbReference type="InterPro" id="IPR000340">
    <property type="entry name" value="Dual-sp_phosphatase_cat-dom"/>
</dbReference>
<feature type="region of interest" description="Disordered" evidence="1">
    <location>
        <begin position="307"/>
        <end position="394"/>
    </location>
</feature>
<dbReference type="InterPro" id="IPR029021">
    <property type="entry name" value="Prot-tyrosine_phosphatase-like"/>
</dbReference>
<dbReference type="InterPro" id="IPR029058">
    <property type="entry name" value="AB_hydrolase_fold"/>
</dbReference>
<protein>
    <recommendedName>
        <fullName evidence="2">Tyrosine specific protein phosphatases domain-containing protein</fullName>
    </recommendedName>
</protein>
<dbReference type="InterPro" id="IPR000073">
    <property type="entry name" value="AB_hydrolase_1"/>
</dbReference>
<dbReference type="CDD" id="cd14502">
    <property type="entry name" value="RNA_5'-triphosphatase"/>
    <property type="match status" value="1"/>
</dbReference>
<evidence type="ECO:0000259" key="2">
    <source>
        <dbReference type="PROSITE" id="PS50056"/>
    </source>
</evidence>
<dbReference type="SUPFAM" id="SSF52799">
    <property type="entry name" value="(Phosphotyrosine protein) phosphatases II"/>
    <property type="match status" value="1"/>
</dbReference>
<evidence type="ECO:0000256" key="1">
    <source>
        <dbReference type="SAM" id="MobiDB-lite"/>
    </source>
</evidence>
<dbReference type="PANTHER" id="PTHR10367:SF25">
    <property type="entry name" value="DUAL SPECIFICITY PHOSPHATASE CATALYTIC DOMAIN PROTEIN (AFU_ORTHOLOGUE AFUA_1G03540)"/>
    <property type="match status" value="1"/>
</dbReference>
<gene>
    <name evidence="3" type="ORF">VDGE_05661</name>
</gene>
<dbReference type="Gene3D" id="3.40.50.1820">
    <property type="entry name" value="alpha/beta hydrolase"/>
    <property type="match status" value="1"/>
</dbReference>
<feature type="compositionally biased region" description="Polar residues" evidence="1">
    <location>
        <begin position="370"/>
        <end position="384"/>
    </location>
</feature>
<feature type="compositionally biased region" description="Acidic residues" evidence="1">
    <location>
        <begin position="318"/>
        <end position="327"/>
    </location>
</feature>
<dbReference type="InterPro" id="IPR051029">
    <property type="entry name" value="mRNA_Capping_Enz/RNA_Phosphat"/>
</dbReference>
<accession>A0A444S7H2</accession>
<organism evidence="3 4">
    <name type="scientific">Verticillium dahliae</name>
    <name type="common">Verticillium wilt</name>
    <dbReference type="NCBI Taxonomy" id="27337"/>
    <lineage>
        <taxon>Eukaryota</taxon>
        <taxon>Fungi</taxon>
        <taxon>Dikarya</taxon>
        <taxon>Ascomycota</taxon>
        <taxon>Pezizomycotina</taxon>
        <taxon>Sordariomycetes</taxon>
        <taxon>Hypocreomycetidae</taxon>
        <taxon>Glomerellales</taxon>
        <taxon>Plectosphaerellaceae</taxon>
        <taxon>Verticillium</taxon>
    </lineage>
</organism>
<dbReference type="FunFam" id="3.90.190.10:FF:000090">
    <property type="entry name" value="Dual specificity phosphatase catalytic domain protein"/>
    <property type="match status" value="1"/>
</dbReference>
<dbReference type="Pfam" id="PF00561">
    <property type="entry name" value="Abhydrolase_1"/>
    <property type="match status" value="1"/>
</dbReference>
<feature type="domain" description="Tyrosine specific protein phosphatases" evidence="2">
    <location>
        <begin position="544"/>
        <end position="624"/>
    </location>
</feature>
<feature type="compositionally biased region" description="Basic and acidic residues" evidence="1">
    <location>
        <begin position="353"/>
        <end position="367"/>
    </location>
</feature>
<evidence type="ECO:0000313" key="4">
    <source>
        <dbReference type="Proteomes" id="UP000288725"/>
    </source>
</evidence>
<evidence type="ECO:0000313" key="3">
    <source>
        <dbReference type="EMBL" id="RXG49329.1"/>
    </source>
</evidence>
<proteinExistence type="predicted"/>
<dbReference type="InterPro" id="IPR000387">
    <property type="entry name" value="Tyr_Pase_dom"/>
</dbReference>
<dbReference type="GO" id="GO:0006370">
    <property type="term" value="P:7-methylguanosine mRNA capping"/>
    <property type="evidence" value="ECO:0007669"/>
    <property type="project" value="TreeGrafter"/>
</dbReference>
<dbReference type="Proteomes" id="UP000288725">
    <property type="component" value="Chromosome 4"/>
</dbReference>
<dbReference type="PROSITE" id="PS50056">
    <property type="entry name" value="TYR_PHOSPHATASE_2"/>
    <property type="match status" value="1"/>
</dbReference>
<reference evidence="3 4" key="1">
    <citation type="submission" date="2018-12" db="EMBL/GenBank/DDBJ databases">
        <title>Genome of Verticillium dahliae isolate Getta Getta.</title>
        <authorList>
            <person name="Gardiner D.M."/>
        </authorList>
    </citation>
    <scope>NUCLEOTIDE SEQUENCE [LARGE SCALE GENOMIC DNA]</scope>
    <source>
        <strain evidence="3 4">Getta Getta</strain>
    </source>
</reference>
<name>A0A444S7H2_VERDA</name>